<dbReference type="SMART" id="SM00552">
    <property type="entry name" value="ADEAMc"/>
    <property type="match status" value="1"/>
</dbReference>
<dbReference type="GO" id="GO:0003725">
    <property type="term" value="F:double-stranded RNA binding"/>
    <property type="evidence" value="ECO:0007669"/>
    <property type="project" value="TreeGrafter"/>
</dbReference>
<dbReference type="InterPro" id="IPR002466">
    <property type="entry name" value="A_deamin"/>
</dbReference>
<dbReference type="EMBL" id="VJMH01005685">
    <property type="protein sequence ID" value="KAF0693511.1"/>
    <property type="molecule type" value="Genomic_DNA"/>
</dbReference>
<dbReference type="Pfam" id="PF02137">
    <property type="entry name" value="A_deamin"/>
    <property type="match status" value="1"/>
</dbReference>
<dbReference type="PANTHER" id="PTHR10910">
    <property type="entry name" value="EUKARYOTE SPECIFIC DSRNA BINDING PROTEIN"/>
    <property type="match status" value="1"/>
</dbReference>
<sequence>MPNAGGADDVATAVADAALTWFQTTVPAKKHANNEHTVFSAIVLHQNEQFHVLSAGTGTKCVGRSGLCKDGYVLADSHAEAICRRSFLRYLYHDLQTPIESSVLFEAADDGRRQIKPTCHLYMYISEAPCGDAALYDLNDEALEEIHEAKLKRRKLDEQVTTVPCRTTGAKEAETTTHSNTLGLARVKSGRSDILESNRTVSMSCSDKLCKWLACGLQGRLLSQWFDPIILSGIVVSQDTQATPESLRHALRRCFDRAGVDTCAVWTTAKQFPLVRSHARTSASGLSLNWAALGTTDTDVEYTLGARGVKMGAKKKLDGAAKLKMRSRLSRRVLMEAALAHQPTPSPADDDDDAASAIVPPNCLSYGQLKAVQTSYAALQAAFLYRPAFREWKGTPPGYDEFRVKSS</sequence>
<organism evidence="3 4">
    <name type="scientific">Aphanomyces stellatus</name>
    <dbReference type="NCBI Taxonomy" id="120398"/>
    <lineage>
        <taxon>Eukaryota</taxon>
        <taxon>Sar</taxon>
        <taxon>Stramenopiles</taxon>
        <taxon>Oomycota</taxon>
        <taxon>Saprolegniomycetes</taxon>
        <taxon>Saprolegniales</taxon>
        <taxon>Verrucalvaceae</taxon>
        <taxon>Aphanomyces</taxon>
    </lineage>
</organism>
<reference evidence="2" key="2">
    <citation type="submission" date="2019-06" db="EMBL/GenBank/DDBJ databases">
        <title>Genomics analysis of Aphanomyces spp. identifies a new class of oomycete effector associated with host adaptation.</title>
        <authorList>
            <person name="Gaulin E."/>
        </authorList>
    </citation>
    <scope>NUCLEOTIDE SEQUENCE</scope>
    <source>
        <strain evidence="2">CBS 578.67</strain>
    </source>
</reference>
<keyword evidence="4" id="KW-1185">Reference proteome</keyword>
<dbReference type="GO" id="GO:0005737">
    <property type="term" value="C:cytoplasm"/>
    <property type="evidence" value="ECO:0007669"/>
    <property type="project" value="TreeGrafter"/>
</dbReference>
<dbReference type="EMBL" id="CAADRA010005706">
    <property type="protein sequence ID" value="VFT92339.1"/>
    <property type="molecule type" value="Genomic_DNA"/>
</dbReference>
<dbReference type="PROSITE" id="PS50141">
    <property type="entry name" value="A_DEAMIN_EDITASE"/>
    <property type="match status" value="1"/>
</dbReference>
<dbReference type="GO" id="GO:0008251">
    <property type="term" value="F:tRNA-specific adenosine deaminase activity"/>
    <property type="evidence" value="ECO:0007669"/>
    <property type="project" value="TreeGrafter"/>
</dbReference>
<protein>
    <submittedName>
        <fullName evidence="3">Aste57867_15537 protein</fullName>
    </submittedName>
</protein>
<proteinExistence type="predicted"/>
<dbReference type="PANTHER" id="PTHR10910:SF62">
    <property type="entry name" value="AT07585P-RELATED"/>
    <property type="match status" value="1"/>
</dbReference>
<dbReference type="GO" id="GO:0006396">
    <property type="term" value="P:RNA processing"/>
    <property type="evidence" value="ECO:0007669"/>
    <property type="project" value="InterPro"/>
</dbReference>
<dbReference type="OrthoDB" id="10268011at2759"/>
<gene>
    <name evidence="3" type="primary">Aste57867_15537</name>
    <name evidence="2" type="ORF">As57867_015481</name>
    <name evidence="3" type="ORF">ASTE57867_15537</name>
</gene>
<evidence type="ECO:0000313" key="2">
    <source>
        <dbReference type="EMBL" id="KAF0693511.1"/>
    </source>
</evidence>
<evidence type="ECO:0000313" key="4">
    <source>
        <dbReference type="Proteomes" id="UP000332933"/>
    </source>
</evidence>
<dbReference type="GO" id="GO:0005730">
    <property type="term" value="C:nucleolus"/>
    <property type="evidence" value="ECO:0007669"/>
    <property type="project" value="TreeGrafter"/>
</dbReference>
<dbReference type="Proteomes" id="UP000332933">
    <property type="component" value="Unassembled WGS sequence"/>
</dbReference>
<reference evidence="3 4" key="1">
    <citation type="submission" date="2019-03" db="EMBL/GenBank/DDBJ databases">
        <authorList>
            <person name="Gaulin E."/>
            <person name="Dumas B."/>
        </authorList>
    </citation>
    <scope>NUCLEOTIDE SEQUENCE [LARGE SCALE GENOMIC DNA]</scope>
    <source>
        <strain evidence="3">CBS 568.67</strain>
    </source>
</reference>
<evidence type="ECO:0000313" key="3">
    <source>
        <dbReference type="EMBL" id="VFT92339.1"/>
    </source>
</evidence>
<evidence type="ECO:0000259" key="1">
    <source>
        <dbReference type="PROSITE" id="PS50141"/>
    </source>
</evidence>
<name>A0A485L3M4_9STRA</name>
<accession>A0A485L3M4</accession>
<dbReference type="GO" id="GO:0003726">
    <property type="term" value="F:double-stranded RNA adenosine deaminase activity"/>
    <property type="evidence" value="ECO:0007669"/>
    <property type="project" value="TreeGrafter"/>
</dbReference>
<feature type="domain" description="A to I editase" evidence="1">
    <location>
        <begin position="54"/>
        <end position="402"/>
    </location>
</feature>
<dbReference type="GO" id="GO:0006382">
    <property type="term" value="P:adenosine to inosine editing"/>
    <property type="evidence" value="ECO:0007669"/>
    <property type="project" value="TreeGrafter"/>
</dbReference>
<dbReference type="AlphaFoldDB" id="A0A485L3M4"/>